<dbReference type="GO" id="GO:0070008">
    <property type="term" value="F:serine-type exopeptidase activity"/>
    <property type="evidence" value="ECO:0007669"/>
    <property type="project" value="InterPro"/>
</dbReference>
<feature type="compositionally biased region" description="Basic and acidic residues" evidence="7">
    <location>
        <begin position="1"/>
        <end position="39"/>
    </location>
</feature>
<gene>
    <name evidence="8" type="ORF">PGLA2088_LOCUS38735</name>
</gene>
<organism evidence="8 9">
    <name type="scientific">Polarella glacialis</name>
    <name type="common">Dinoflagellate</name>
    <dbReference type="NCBI Taxonomy" id="89957"/>
    <lineage>
        <taxon>Eukaryota</taxon>
        <taxon>Sar</taxon>
        <taxon>Alveolata</taxon>
        <taxon>Dinophyceae</taxon>
        <taxon>Suessiales</taxon>
        <taxon>Suessiaceae</taxon>
        <taxon>Polarella</taxon>
    </lineage>
</organism>
<evidence type="ECO:0000256" key="7">
    <source>
        <dbReference type="SAM" id="MobiDB-lite"/>
    </source>
</evidence>
<keyword evidence="6" id="KW-0175">Coiled coil</keyword>
<dbReference type="PANTHER" id="PTHR11010">
    <property type="entry name" value="PROTEASE S28 PRO-X CARBOXYPEPTIDASE-RELATED"/>
    <property type="match status" value="1"/>
</dbReference>
<feature type="non-terminal residue" evidence="8">
    <location>
        <position position="851"/>
    </location>
</feature>
<dbReference type="Proteomes" id="UP000626109">
    <property type="component" value="Unassembled WGS sequence"/>
</dbReference>
<feature type="coiled-coil region" evidence="6">
    <location>
        <begin position="185"/>
        <end position="248"/>
    </location>
</feature>
<reference evidence="8" key="1">
    <citation type="submission" date="2021-02" db="EMBL/GenBank/DDBJ databases">
        <authorList>
            <person name="Dougan E. K."/>
            <person name="Rhodes N."/>
            <person name="Thang M."/>
            <person name="Chan C."/>
        </authorList>
    </citation>
    <scope>NUCLEOTIDE SEQUENCE</scope>
</reference>
<dbReference type="InterPro" id="IPR008758">
    <property type="entry name" value="Peptidase_S28"/>
</dbReference>
<feature type="region of interest" description="Disordered" evidence="7">
    <location>
        <begin position="541"/>
        <end position="586"/>
    </location>
</feature>
<evidence type="ECO:0000313" key="9">
    <source>
        <dbReference type="Proteomes" id="UP000626109"/>
    </source>
</evidence>
<feature type="coiled-coil region" evidence="6">
    <location>
        <begin position="288"/>
        <end position="315"/>
    </location>
</feature>
<dbReference type="InterPro" id="IPR029058">
    <property type="entry name" value="AB_hydrolase_fold"/>
</dbReference>
<dbReference type="Gene3D" id="3.40.50.1820">
    <property type="entry name" value="alpha/beta hydrolase"/>
    <property type="match status" value="1"/>
</dbReference>
<feature type="compositionally biased region" description="Low complexity" evidence="7">
    <location>
        <begin position="561"/>
        <end position="573"/>
    </location>
</feature>
<keyword evidence="3" id="KW-0732">Signal</keyword>
<proteinExistence type="inferred from homology"/>
<evidence type="ECO:0000256" key="2">
    <source>
        <dbReference type="ARBA" id="ARBA00022670"/>
    </source>
</evidence>
<feature type="region of interest" description="Disordered" evidence="7">
    <location>
        <begin position="1"/>
        <end position="124"/>
    </location>
</feature>
<accession>A0A813KXR2</accession>
<keyword evidence="2" id="KW-0645">Protease</keyword>
<dbReference type="PANTHER" id="PTHR11010:SF38">
    <property type="entry name" value="LYSOSOMAL PRO-X CARBOXYPEPTIDASE"/>
    <property type="match status" value="1"/>
</dbReference>
<dbReference type="GO" id="GO:0006508">
    <property type="term" value="P:proteolysis"/>
    <property type="evidence" value="ECO:0007669"/>
    <property type="project" value="UniProtKB-KW"/>
</dbReference>
<keyword evidence="5" id="KW-0325">Glycoprotein</keyword>
<evidence type="ECO:0000313" key="8">
    <source>
        <dbReference type="EMBL" id="CAE8715740.1"/>
    </source>
</evidence>
<evidence type="ECO:0000256" key="3">
    <source>
        <dbReference type="ARBA" id="ARBA00022729"/>
    </source>
</evidence>
<evidence type="ECO:0000256" key="1">
    <source>
        <dbReference type="ARBA" id="ARBA00011079"/>
    </source>
</evidence>
<protein>
    <submittedName>
        <fullName evidence="8">Uncharacterized protein</fullName>
    </submittedName>
</protein>
<dbReference type="Pfam" id="PF05577">
    <property type="entry name" value="Peptidase_S28"/>
    <property type="match status" value="1"/>
</dbReference>
<dbReference type="GO" id="GO:0008239">
    <property type="term" value="F:dipeptidyl-peptidase activity"/>
    <property type="evidence" value="ECO:0007669"/>
    <property type="project" value="TreeGrafter"/>
</dbReference>
<evidence type="ECO:0000256" key="6">
    <source>
        <dbReference type="SAM" id="Coils"/>
    </source>
</evidence>
<evidence type="ECO:0000256" key="5">
    <source>
        <dbReference type="ARBA" id="ARBA00023180"/>
    </source>
</evidence>
<keyword evidence="4" id="KW-0378">Hydrolase</keyword>
<dbReference type="AlphaFoldDB" id="A0A813KXR2"/>
<evidence type="ECO:0000256" key="4">
    <source>
        <dbReference type="ARBA" id="ARBA00022801"/>
    </source>
</evidence>
<comment type="caution">
    <text evidence="8">The sequence shown here is derived from an EMBL/GenBank/DDBJ whole genome shotgun (WGS) entry which is preliminary data.</text>
</comment>
<dbReference type="SUPFAM" id="SSF53474">
    <property type="entry name" value="alpha/beta-Hydrolases"/>
    <property type="match status" value="1"/>
</dbReference>
<dbReference type="EMBL" id="CAJNNW010032851">
    <property type="protein sequence ID" value="CAE8715740.1"/>
    <property type="molecule type" value="Genomic_DNA"/>
</dbReference>
<comment type="similarity">
    <text evidence="1">Belongs to the peptidase S28 family.</text>
</comment>
<name>A0A813KXR2_POLGL</name>
<feature type="compositionally biased region" description="Low complexity" evidence="7">
    <location>
        <begin position="82"/>
        <end position="104"/>
    </location>
</feature>
<sequence length="851" mass="91521">MHRDNSLPEINSERGRGLADLKGWDALDRRVEVEKKEKYAQALREQMSQNSSRGGPDDDYLQPSSSTRAQSWGARASPVQRAGGAFAGLTAAEAAGQWTNSPGGDLPPSPPGMSSRTPPRTPMIGAASHAEANNLAAAKVGQVQELMRQRLQAVQEEQQRQWQTVQNLLKDQLGAAQEAAEQAVRRELGSALQEQASEIEAMRREMAMRKGQEEAQSAQRLGALAEELAAAQREMQDMHHRLEEESQGWRSQLQGQAQELERLRNAKGECAVAHEACARERAELFRRQQASEEALASVRSQLKEHQAEIERLKAGHKECAVARSDLQRQLEQFRADLNSQLGARMGEVSGQVQRLKEELQRLKGQPQARPLSPPPAPVVHAPQIPIFPPEVLPEALALLRDPAENQLHNLLGLELKTMALPVSRISVLAVDPADATGAMDSTAPWTPQASPSLRRVLSSGSLSSACQRTASSAGAFAPRGLGVLAGGSRLVAEVRAAEGACAADARSLSPDVTGRSAAARRDSSGSCLAWHIASGRVPRGLRFPARSVSPPPMSPCRGFKGASPAAGRAPSSGQLPSGRSASPPGLGVIPWRAQRRWTIRTLGDLMRDGIVPEPNYRNLDEADFQATYWSGPDKDAPIFFYTGNESPLEAYINNTGLMWESAQRFGALLLWVEHRYFGGSIPQLAGAPNCLSGLSVKEALADFAAVIDALHEGSSHMPWRSANSPVIVFGGSYGGMLSAWFRMTYPEKVAGSIAASAPIWGFPLTRPALDGSFAQLTNAATEVGGSPAGCAPNLKAAWVLLRDAVKTPEGRALVSESMGLCTAITEESDVQTLLAYLQDPLFNLAEGSFPF</sequence>